<feature type="region of interest" description="Disordered" evidence="1">
    <location>
        <begin position="24"/>
        <end position="44"/>
    </location>
</feature>
<accession>A0ABR6GRX5</accession>
<dbReference type="InterPro" id="IPR052519">
    <property type="entry name" value="Euk-type_GlcNAc_Kinase"/>
</dbReference>
<feature type="signal peptide" evidence="2">
    <location>
        <begin position="1"/>
        <end position="28"/>
    </location>
</feature>
<organism evidence="4 5">
    <name type="scientific">Roseateles terrae</name>
    <dbReference type="NCBI Taxonomy" id="431060"/>
    <lineage>
        <taxon>Bacteria</taxon>
        <taxon>Pseudomonadati</taxon>
        <taxon>Pseudomonadota</taxon>
        <taxon>Betaproteobacteria</taxon>
        <taxon>Burkholderiales</taxon>
        <taxon>Sphaerotilaceae</taxon>
        <taxon>Roseateles</taxon>
    </lineage>
</organism>
<feature type="compositionally biased region" description="Low complexity" evidence="1">
    <location>
        <begin position="24"/>
        <end position="36"/>
    </location>
</feature>
<dbReference type="Gene3D" id="3.30.420.40">
    <property type="match status" value="2"/>
</dbReference>
<evidence type="ECO:0000256" key="2">
    <source>
        <dbReference type="SAM" id="SignalP"/>
    </source>
</evidence>
<reference evidence="4 5" key="1">
    <citation type="submission" date="2020-08" db="EMBL/GenBank/DDBJ databases">
        <title>Genomic Encyclopedia of Type Strains, Phase III (KMG-III): the genomes of soil and plant-associated and newly described type strains.</title>
        <authorList>
            <person name="Whitman W."/>
        </authorList>
    </citation>
    <scope>NUCLEOTIDE SEQUENCE [LARGE SCALE GENOMIC DNA]</scope>
    <source>
        <strain evidence="4 5">CECT 7247</strain>
    </source>
</reference>
<protein>
    <submittedName>
        <fullName evidence="4">N-acetylglucosamine kinase-like BadF-type ATPase</fullName>
    </submittedName>
</protein>
<keyword evidence="2" id="KW-0732">Signal</keyword>
<dbReference type="Pfam" id="PF01869">
    <property type="entry name" value="BcrAD_BadFG"/>
    <property type="match status" value="1"/>
</dbReference>
<feature type="chain" id="PRO_5046303856" evidence="2">
    <location>
        <begin position="29"/>
        <end position="394"/>
    </location>
</feature>
<dbReference type="EMBL" id="JACHXO010000003">
    <property type="protein sequence ID" value="MBB3194829.1"/>
    <property type="molecule type" value="Genomic_DNA"/>
</dbReference>
<name>A0ABR6GRX5_9BURK</name>
<dbReference type="InterPro" id="IPR043129">
    <property type="entry name" value="ATPase_NBD"/>
</dbReference>
<dbReference type="SUPFAM" id="SSF53067">
    <property type="entry name" value="Actin-like ATPase domain"/>
    <property type="match status" value="2"/>
</dbReference>
<dbReference type="RefSeq" id="WP_088452683.1">
    <property type="nucleotide sequence ID" value="NZ_JACHXO010000003.1"/>
</dbReference>
<dbReference type="Proteomes" id="UP000574369">
    <property type="component" value="Unassembled WGS sequence"/>
</dbReference>
<proteinExistence type="predicted"/>
<keyword evidence="5" id="KW-1185">Reference proteome</keyword>
<dbReference type="InterPro" id="IPR002731">
    <property type="entry name" value="ATPase_BadF"/>
</dbReference>
<evidence type="ECO:0000313" key="4">
    <source>
        <dbReference type="EMBL" id="MBB3194829.1"/>
    </source>
</evidence>
<evidence type="ECO:0000256" key="1">
    <source>
        <dbReference type="SAM" id="MobiDB-lite"/>
    </source>
</evidence>
<sequence length="394" mass="39327">MRSTAPPAATAIATATASATLAPVPASAPSPAHGPAGAPPAAPAPAITTATPVAPAWVSAPIEATASAATGRPVLGLGLDAGGTQTRWCLAHANGQCVARGAVGGLTALLLESSAGRVALAQTLQTLAAEVWAAAGRGGVGALEAGITGLGEPDGPAGQQLRALFAQHLGLPPTTLRCDSDIAAAFHALFQPGEGHLVYAGTGAIAAHIDTDGVLHRAGGRGPLIGDEGGGLWIAREALALVWRREDDAPGAWQQSRLARGLFEQLGGADWALSRQFLYGGDAATRRGALGQLALAVGSAAHDGDADALALLHRAGTELARLALALCRRLGPRPISAAGRVLQLHPAIATGLRSALPLHLPLSLAQPDTALSAARRAAVSATLRSTRSAPLTSP</sequence>
<feature type="domain" description="ATPase BadF/BadG/BcrA/BcrD type" evidence="3">
    <location>
        <begin position="77"/>
        <end position="343"/>
    </location>
</feature>
<gene>
    <name evidence="4" type="ORF">FHS28_002225</name>
</gene>
<evidence type="ECO:0000259" key="3">
    <source>
        <dbReference type="Pfam" id="PF01869"/>
    </source>
</evidence>
<evidence type="ECO:0000313" key="5">
    <source>
        <dbReference type="Proteomes" id="UP000574369"/>
    </source>
</evidence>
<dbReference type="PANTHER" id="PTHR43190">
    <property type="entry name" value="N-ACETYL-D-GLUCOSAMINE KINASE"/>
    <property type="match status" value="1"/>
</dbReference>
<dbReference type="PANTHER" id="PTHR43190:SF3">
    <property type="entry name" value="N-ACETYL-D-GLUCOSAMINE KINASE"/>
    <property type="match status" value="1"/>
</dbReference>
<comment type="caution">
    <text evidence="4">The sequence shown here is derived from an EMBL/GenBank/DDBJ whole genome shotgun (WGS) entry which is preliminary data.</text>
</comment>